<proteinExistence type="predicted"/>
<organism evidence="1 2">
    <name type="scientific">Massilia polaris</name>
    <dbReference type="NCBI Taxonomy" id="2728846"/>
    <lineage>
        <taxon>Bacteria</taxon>
        <taxon>Pseudomonadati</taxon>
        <taxon>Pseudomonadota</taxon>
        <taxon>Betaproteobacteria</taxon>
        <taxon>Burkholderiales</taxon>
        <taxon>Oxalobacteraceae</taxon>
        <taxon>Telluria group</taxon>
        <taxon>Massilia</taxon>
    </lineage>
</organism>
<dbReference type="Proteomes" id="UP000583752">
    <property type="component" value="Unassembled WGS sequence"/>
</dbReference>
<keyword evidence="2" id="KW-1185">Reference proteome</keyword>
<sequence length="58" mass="6145">MAKNQKAAEGQVKVRVLVECEYGKCNEVAVIDASLVASLHGVLDAEPAAVEYAESLVK</sequence>
<name>A0A848HKY3_9BURK</name>
<accession>A0A848HKY3</accession>
<evidence type="ECO:0000313" key="2">
    <source>
        <dbReference type="Proteomes" id="UP000583752"/>
    </source>
</evidence>
<dbReference type="EMBL" id="JABBGG010000006">
    <property type="protein sequence ID" value="NML61822.1"/>
    <property type="molecule type" value="Genomic_DNA"/>
</dbReference>
<comment type="caution">
    <text evidence="1">The sequence shown here is derived from an EMBL/GenBank/DDBJ whole genome shotgun (WGS) entry which is preliminary data.</text>
</comment>
<protein>
    <submittedName>
        <fullName evidence="1">Uncharacterized protein</fullName>
    </submittedName>
</protein>
<evidence type="ECO:0000313" key="1">
    <source>
        <dbReference type="EMBL" id="NML61822.1"/>
    </source>
</evidence>
<dbReference type="RefSeq" id="WP_169466159.1">
    <property type="nucleotide sequence ID" value="NZ_JABBGG010000006.1"/>
</dbReference>
<dbReference type="AlphaFoldDB" id="A0A848HKY3"/>
<reference evidence="1 2" key="1">
    <citation type="submission" date="2020-04" db="EMBL/GenBank/DDBJ databases">
        <title>Massilia sp. RP-1-19 isolated from soil.</title>
        <authorList>
            <person name="Dahal R.H."/>
        </authorList>
    </citation>
    <scope>NUCLEOTIDE SEQUENCE [LARGE SCALE GENOMIC DNA]</scope>
    <source>
        <strain evidence="1 2">RP-1-19</strain>
    </source>
</reference>
<gene>
    <name evidence="1" type="ORF">HHL21_12200</name>
</gene>